<comment type="caution">
    <text evidence="3">The sequence shown here is derived from an EMBL/GenBank/DDBJ whole genome shotgun (WGS) entry which is preliminary data.</text>
</comment>
<accession>A0ABP9F2T8</accession>
<dbReference type="PANTHER" id="PTHR33542">
    <property type="entry name" value="SIROHYDROCHLORIN FERROCHELATASE, CHLOROPLASTIC"/>
    <property type="match status" value="1"/>
</dbReference>
<keyword evidence="4" id="KW-1185">Reference proteome</keyword>
<organism evidence="3 4">
    <name type="scientific">Tessaracoccus lubricantis</name>
    <dbReference type="NCBI Taxonomy" id="545543"/>
    <lineage>
        <taxon>Bacteria</taxon>
        <taxon>Bacillati</taxon>
        <taxon>Actinomycetota</taxon>
        <taxon>Actinomycetes</taxon>
        <taxon>Propionibacteriales</taxon>
        <taxon>Propionibacteriaceae</taxon>
        <taxon>Tessaracoccus</taxon>
    </lineage>
</organism>
<dbReference type="EMBL" id="BAABLV010000008">
    <property type="protein sequence ID" value="GAA4891451.1"/>
    <property type="molecule type" value="Genomic_DNA"/>
</dbReference>
<dbReference type="InterPro" id="IPR050963">
    <property type="entry name" value="Sirohydro_Cobaltochel/CbiX"/>
</dbReference>
<protein>
    <submittedName>
        <fullName evidence="3">Sirohydrochlorin chelatase</fullName>
    </submittedName>
</protein>
<evidence type="ECO:0000256" key="2">
    <source>
        <dbReference type="ARBA" id="ARBA00023239"/>
    </source>
</evidence>
<dbReference type="Pfam" id="PF01903">
    <property type="entry name" value="CbiX"/>
    <property type="match status" value="1"/>
</dbReference>
<dbReference type="InterPro" id="IPR002762">
    <property type="entry name" value="CbiX-like"/>
</dbReference>
<evidence type="ECO:0000256" key="1">
    <source>
        <dbReference type="ARBA" id="ARBA00022723"/>
    </source>
</evidence>
<gene>
    <name evidence="3" type="ORF">GCM10025789_05410</name>
</gene>
<reference evidence="4" key="1">
    <citation type="journal article" date="2019" name="Int. J. Syst. Evol. Microbiol.">
        <title>The Global Catalogue of Microorganisms (GCM) 10K type strain sequencing project: providing services to taxonomists for standard genome sequencing and annotation.</title>
        <authorList>
            <consortium name="The Broad Institute Genomics Platform"/>
            <consortium name="The Broad Institute Genome Sequencing Center for Infectious Disease"/>
            <person name="Wu L."/>
            <person name="Ma J."/>
        </authorList>
    </citation>
    <scope>NUCLEOTIDE SEQUENCE [LARGE SCALE GENOMIC DNA]</scope>
    <source>
        <strain evidence="4">JCM 19125</strain>
    </source>
</reference>
<dbReference type="Gene3D" id="3.40.50.1400">
    <property type="match status" value="2"/>
</dbReference>
<sequence length="242" mass="24910">MDIVLIAHGSPDPRHAAAVERIAGAVRLREPGRTVHTAYLDHHGPSIDDVAAALAGRPAVAAPVLLTRAYHARVDIPAAARALGAHGSAITLAPPLGPDSRLLNACEEVLAQAGVLPDPDTAVLVFVAGSSDRPAVTAVAETIAASPRLGWGRWAVAALDGGDAVEEVVPRLQADAERVVAVSFMVAEGLLRDRMVDRCANLRVGMVPGALGDTEAFVDLLVARAAGDVDVTVLPEPSRVAA</sequence>
<keyword evidence="2" id="KW-0456">Lyase</keyword>
<dbReference type="SUPFAM" id="SSF53800">
    <property type="entry name" value="Chelatase"/>
    <property type="match status" value="1"/>
</dbReference>
<evidence type="ECO:0000313" key="3">
    <source>
        <dbReference type="EMBL" id="GAA4891451.1"/>
    </source>
</evidence>
<name>A0ABP9F2T8_9ACTN</name>
<proteinExistence type="predicted"/>
<keyword evidence="1" id="KW-0479">Metal-binding</keyword>
<dbReference type="CDD" id="cd03416">
    <property type="entry name" value="CbiX_SirB_N"/>
    <property type="match status" value="1"/>
</dbReference>
<dbReference type="PANTHER" id="PTHR33542:SF5">
    <property type="entry name" value="FERROCHELATASE CHE1"/>
    <property type="match status" value="1"/>
</dbReference>
<evidence type="ECO:0000313" key="4">
    <source>
        <dbReference type="Proteomes" id="UP001501521"/>
    </source>
</evidence>
<dbReference type="Proteomes" id="UP001501521">
    <property type="component" value="Unassembled WGS sequence"/>
</dbReference>
<dbReference type="RefSeq" id="WP_345578598.1">
    <property type="nucleotide sequence ID" value="NZ_BAABLV010000008.1"/>
</dbReference>